<keyword evidence="2 5" id="KW-0521">NADP</keyword>
<dbReference type="eggNOG" id="COG0451">
    <property type="taxonomic scope" value="Bacteria"/>
</dbReference>
<dbReference type="PANTHER" id="PTHR43238">
    <property type="entry name" value="GDP-L-FUCOSE SYNTHASE"/>
    <property type="match status" value="1"/>
</dbReference>
<dbReference type="PANTHER" id="PTHR43238:SF1">
    <property type="entry name" value="GDP-L-FUCOSE SYNTHASE"/>
    <property type="match status" value="1"/>
</dbReference>
<comment type="similarity">
    <text evidence="1 5">Belongs to the NAD(P)-dependent epimerase/dehydratase family. Fucose synthase subfamily.</text>
</comment>
<keyword evidence="4 5" id="KW-0413">Isomerase</keyword>
<feature type="domain" description="NAD-dependent epimerase/dehydratase" evidence="6">
    <location>
        <begin position="269"/>
        <end position="319"/>
    </location>
</feature>
<feature type="binding site" evidence="5">
    <location>
        <position position="203"/>
    </location>
    <ligand>
        <name>NADP(+)</name>
        <dbReference type="ChEBI" id="CHEBI:58349"/>
    </ligand>
</feature>
<feature type="binding site" evidence="5">
    <location>
        <position position="211"/>
    </location>
    <ligand>
        <name>substrate</name>
    </ligand>
</feature>
<feature type="domain" description="NAD-dependent epimerase/dehydratase" evidence="6">
    <location>
        <begin position="13"/>
        <end position="229"/>
    </location>
</feature>
<reference evidence="8" key="2">
    <citation type="submission" date="2011-06" db="EMBL/GenBank/DDBJ databases">
        <title>The complete genome of Flexistipes sinusarabici DSM 4947.</title>
        <authorList>
            <person name="Lucas S."/>
            <person name="Han J."/>
            <person name="Lapidus A."/>
            <person name="Bruce D."/>
            <person name="Goodwin L."/>
            <person name="Pitluck S."/>
            <person name="Peters L."/>
            <person name="Kyrpides N."/>
            <person name="Mavromatis K."/>
            <person name="Ivanova N."/>
            <person name="Mikhailova N."/>
            <person name="Chertkov O."/>
            <person name="Detter J.C."/>
            <person name="Tapia R."/>
            <person name="Han C."/>
            <person name="Land M."/>
            <person name="Hauser L."/>
            <person name="Markowitz V."/>
            <person name="Cheng J.-F."/>
            <person name="Hugenholtz P."/>
            <person name="Woyke T."/>
            <person name="Wu D."/>
            <person name="Spring S."/>
            <person name="Schroeder M."/>
            <person name="Brambilla E."/>
            <person name="Klenk H.-P."/>
            <person name="Eisen J.A."/>
        </authorList>
    </citation>
    <scope>NUCLEOTIDE SEQUENCE [LARGE SCALE GENOMIC DNA]</scope>
    <source>
        <strain evidence="8">DSM 4947 / MAS 10</strain>
    </source>
</reference>
<dbReference type="Proteomes" id="UP000006621">
    <property type="component" value="Chromosome"/>
</dbReference>
<comment type="function">
    <text evidence="5">Catalyzes the two-step NADP-dependent conversion of GDP-4-dehydro-6-deoxy-D-mannose to GDP-fucose, involving an epimerase and a reductase reaction.</text>
</comment>
<keyword evidence="3 5" id="KW-0560">Oxidoreductase</keyword>
<sequence length="437" mass="49448">MIKNSTLQKSSKIFVAGGTGLVGSAIIKKLLEKGYTNIVASYHSRPPITNNQYTNTPITWQKLDLLDTLEVEKFFKQYKPEFVFLAAAKVGGIVANNKYRADFIYENLQIQNNVIHQSYKNGVKKLMFLGSTCIYPKECPQPMKEEYLLTAPLEYTNEPYAIAKIAGIKMCESYNLQYGTNFISVMPTNLYGPNDNFDLEKSHVLPALLRKMHLGKCLKSVKWEVLSAKKDENWEMIKEDLNKNPIEGITGNNTKEEILKVLEKYGIKTSHVSRFTSHVNLNKVQIEIWGSGSPRREFLWSEDMADACVFLMESVDFGEISNLSIGNSYTGQNTNTQASNNQSTNTQITNNKYTNNEIRNTHINIGTGKDISISELASLIKQIVGFNGDLYYNTDKPDGTPVKLTDPSKLHSLGWKHSVELKQGIEKMYSWYLGRKT</sequence>
<dbReference type="RefSeq" id="WP_013885587.1">
    <property type="nucleotide sequence ID" value="NC_015672.1"/>
</dbReference>
<dbReference type="EC" id="1.1.1.271" evidence="5"/>
<dbReference type="AlphaFoldDB" id="F8E8V2"/>
<dbReference type="InterPro" id="IPR036291">
    <property type="entry name" value="NAD(P)-bd_dom_sf"/>
</dbReference>
<evidence type="ECO:0000256" key="4">
    <source>
        <dbReference type="ARBA" id="ARBA00023235"/>
    </source>
</evidence>
<gene>
    <name evidence="5" type="primary">fcl</name>
    <name evidence="7" type="ordered locus">Flexsi_0388</name>
</gene>
<dbReference type="Gene3D" id="3.90.25.10">
    <property type="entry name" value="UDP-galactose 4-epimerase, domain 1"/>
    <property type="match status" value="2"/>
</dbReference>
<dbReference type="CDD" id="cd05239">
    <property type="entry name" value="GDP_FS_SDR_e"/>
    <property type="match status" value="1"/>
</dbReference>
<evidence type="ECO:0000256" key="1">
    <source>
        <dbReference type="ARBA" id="ARBA00005959"/>
    </source>
</evidence>
<feature type="site" description="Important for catalytic activity" evidence="5">
    <location>
        <position position="133"/>
    </location>
</feature>
<feature type="binding site" evidence="5">
    <location>
        <position position="398"/>
    </location>
    <ligand>
        <name>substrate</name>
    </ligand>
</feature>
<dbReference type="GO" id="GO:0050577">
    <property type="term" value="F:GDP-L-fucose synthase activity"/>
    <property type="evidence" value="ECO:0007669"/>
    <property type="project" value="UniProtKB-UniRule"/>
</dbReference>
<comment type="catalytic activity">
    <reaction evidence="5">
        <text>GDP-beta-L-fucose + NADP(+) = GDP-4-dehydro-alpha-D-rhamnose + NADPH + H(+)</text>
        <dbReference type="Rhea" id="RHEA:18885"/>
        <dbReference type="ChEBI" id="CHEBI:15378"/>
        <dbReference type="ChEBI" id="CHEBI:57273"/>
        <dbReference type="ChEBI" id="CHEBI:57783"/>
        <dbReference type="ChEBI" id="CHEBI:57964"/>
        <dbReference type="ChEBI" id="CHEBI:58349"/>
        <dbReference type="EC" id="1.1.1.271"/>
    </reaction>
</comment>
<dbReference type="HOGENOM" id="CLU_007383_18_0_0"/>
<evidence type="ECO:0000313" key="7">
    <source>
        <dbReference type="EMBL" id="AEI14076.1"/>
    </source>
</evidence>
<dbReference type="GO" id="GO:0070401">
    <property type="term" value="F:NADP+ binding"/>
    <property type="evidence" value="ECO:0007669"/>
    <property type="project" value="UniProtKB-UniRule"/>
</dbReference>
<evidence type="ECO:0000256" key="3">
    <source>
        <dbReference type="ARBA" id="ARBA00023002"/>
    </source>
</evidence>
<dbReference type="GO" id="GO:0016853">
    <property type="term" value="F:isomerase activity"/>
    <property type="evidence" value="ECO:0007669"/>
    <property type="project" value="UniProtKB-KW"/>
</dbReference>
<dbReference type="GO" id="GO:0042351">
    <property type="term" value="P:'de novo' GDP-L-fucose biosynthetic process"/>
    <property type="evidence" value="ECO:0007669"/>
    <property type="project" value="UniProtKB-UniRule"/>
</dbReference>
<feature type="binding site" evidence="5">
    <location>
        <begin position="187"/>
        <end position="190"/>
    </location>
    <ligand>
        <name>NADP(+)</name>
        <dbReference type="ChEBI" id="CHEBI:58349"/>
    </ligand>
</feature>
<dbReference type="Gene3D" id="3.40.50.720">
    <property type="entry name" value="NAD(P)-binding Rossmann-like Domain"/>
    <property type="match status" value="3"/>
</dbReference>
<dbReference type="UniPathway" id="UPA00128">
    <property type="reaction ID" value="UER00191"/>
</dbReference>
<dbReference type="EMBL" id="CP002858">
    <property type="protein sequence ID" value="AEI14076.1"/>
    <property type="molecule type" value="Genomic_DNA"/>
</dbReference>
<dbReference type="HAMAP" id="MF_00956">
    <property type="entry name" value="GDP_fucose_synth"/>
    <property type="match status" value="1"/>
</dbReference>
<accession>F8E8V2</accession>
<keyword evidence="5" id="KW-0511">Multifunctional enzyme</keyword>
<feature type="active site" description="Proton donor/acceptor" evidence="5">
    <location>
        <position position="160"/>
    </location>
</feature>
<evidence type="ECO:0000313" key="8">
    <source>
        <dbReference type="Proteomes" id="UP000006621"/>
    </source>
</evidence>
<dbReference type="InterPro" id="IPR001509">
    <property type="entry name" value="Epimerase_deHydtase"/>
</dbReference>
<evidence type="ECO:0000256" key="2">
    <source>
        <dbReference type="ARBA" id="ARBA00022857"/>
    </source>
</evidence>
<dbReference type="STRING" id="717231.Flexsi_0388"/>
<keyword evidence="8" id="KW-1185">Reference proteome</keyword>
<evidence type="ECO:0000259" key="6">
    <source>
        <dbReference type="Pfam" id="PF01370"/>
    </source>
</evidence>
<feature type="binding site" evidence="5">
    <location>
        <position position="289"/>
    </location>
    <ligand>
        <name>substrate</name>
    </ligand>
</feature>
<organism evidence="7 8">
    <name type="scientific">Flexistipes sinusarabici (strain ATCC 49648 / DSM 4947 / MAS 10)</name>
    <dbReference type="NCBI Taxonomy" id="717231"/>
    <lineage>
        <taxon>Bacteria</taxon>
        <taxon>Pseudomonadati</taxon>
        <taxon>Deferribacterota</taxon>
        <taxon>Deferribacteres</taxon>
        <taxon>Deferribacterales</taxon>
        <taxon>Flexistipitaceae</taxon>
        <taxon>Flexistipes</taxon>
    </lineage>
</organism>
<dbReference type="InterPro" id="IPR028614">
    <property type="entry name" value="GDP_fucose/colitose_synth"/>
</dbReference>
<evidence type="ECO:0000256" key="5">
    <source>
        <dbReference type="HAMAP-Rule" id="MF_00956"/>
    </source>
</evidence>
<feature type="binding site" evidence="5">
    <location>
        <position position="164"/>
    </location>
    <ligand>
        <name>NADP(+)</name>
        <dbReference type="ChEBI" id="CHEBI:58349"/>
    </ligand>
</feature>
<dbReference type="OrthoDB" id="9811425at2"/>
<feature type="site" description="Important for catalytic activity" evidence="5">
    <location>
        <position position="131"/>
    </location>
</feature>
<reference evidence="7 8" key="1">
    <citation type="journal article" date="2011" name="Stand. Genomic Sci.">
        <title>Genome sequence of the moderately thermophilic halophile Flexistipes sinusarabici strain (MAS10).</title>
        <authorList>
            <person name="Lapidus A."/>
            <person name="Chertkov O."/>
            <person name="Nolan M."/>
            <person name="Lucas S."/>
            <person name="Hammon N."/>
            <person name="Deshpande S."/>
            <person name="Cheng J.F."/>
            <person name="Tapia R."/>
            <person name="Han C."/>
            <person name="Goodwin L."/>
            <person name="Pitluck S."/>
            <person name="Liolios K."/>
            <person name="Pagani I."/>
            <person name="Ivanova N."/>
            <person name="Huntemann M."/>
            <person name="Mavromatis K."/>
            <person name="Mikhailova N."/>
            <person name="Pati A."/>
            <person name="Chen A."/>
            <person name="Palaniappan K."/>
            <person name="Land M."/>
            <person name="Hauser L."/>
            <person name="Brambilla E.M."/>
            <person name="Rohde M."/>
            <person name="Abt B."/>
            <person name="Spring S."/>
            <person name="Goker M."/>
            <person name="Bristow J."/>
            <person name="Eisen J.A."/>
            <person name="Markowitz V."/>
            <person name="Hugenholtz P."/>
            <person name="Kyrpides N.C."/>
            <person name="Klenk H.P."/>
            <person name="Woyke T."/>
        </authorList>
    </citation>
    <scope>NUCLEOTIDE SEQUENCE [LARGE SCALE GENOMIC DNA]</scope>
    <source>
        <strain evidence="8">DSM 4947 / MAS 10</strain>
    </source>
</reference>
<protein>
    <recommendedName>
        <fullName evidence="5">GDP-L-fucose synthase</fullName>
        <ecNumber evidence="5">1.1.1.271</ecNumber>
    </recommendedName>
    <alternativeName>
        <fullName evidence="5">GDP-4-keto-6-deoxy-D-mannose-3,5-epimerase-4-reductase</fullName>
    </alternativeName>
</protein>
<comment type="pathway">
    <text evidence="5">Nucleotide-sugar biosynthesis; GDP-L-fucose biosynthesis via de novo pathway; GDP-L-fucose from GDP-alpha-D-mannose: step 2/2.</text>
</comment>
<name>F8E8V2_FLESM</name>
<dbReference type="Pfam" id="PF01370">
    <property type="entry name" value="Epimerase"/>
    <property type="match status" value="2"/>
</dbReference>
<feature type="binding site" evidence="5">
    <location>
        <begin position="17"/>
        <end position="23"/>
    </location>
    <ligand>
        <name>NADP(+)</name>
        <dbReference type="ChEBI" id="CHEBI:58349"/>
    </ligand>
</feature>
<proteinExistence type="inferred from homology"/>
<feature type="binding site" evidence="5">
    <location>
        <position position="296"/>
    </location>
    <ligand>
        <name>substrate</name>
    </ligand>
</feature>
<dbReference type="SUPFAM" id="SSF51735">
    <property type="entry name" value="NAD(P)-binding Rossmann-fold domains"/>
    <property type="match status" value="1"/>
</dbReference>
<feature type="binding site" evidence="5">
    <location>
        <begin position="129"/>
        <end position="132"/>
    </location>
    <ligand>
        <name>NADP(+)</name>
        <dbReference type="ChEBI" id="CHEBI:58349"/>
    </ligand>
</feature>
<dbReference type="KEGG" id="fsi:Flexsi_0388"/>